<organism evidence="1">
    <name type="scientific">marine sediment metagenome</name>
    <dbReference type="NCBI Taxonomy" id="412755"/>
    <lineage>
        <taxon>unclassified sequences</taxon>
        <taxon>metagenomes</taxon>
        <taxon>ecological metagenomes</taxon>
    </lineage>
</organism>
<name>X1QM37_9ZZZZ</name>
<reference evidence="1" key="1">
    <citation type="journal article" date="2014" name="Front. Microbiol.">
        <title>High frequency of phylogenetically diverse reductive dehalogenase-homologous genes in deep subseafloor sedimentary metagenomes.</title>
        <authorList>
            <person name="Kawai M."/>
            <person name="Futagami T."/>
            <person name="Toyoda A."/>
            <person name="Takaki Y."/>
            <person name="Nishi S."/>
            <person name="Hori S."/>
            <person name="Arai W."/>
            <person name="Tsubouchi T."/>
            <person name="Morono Y."/>
            <person name="Uchiyama I."/>
            <person name="Ito T."/>
            <person name="Fujiyama A."/>
            <person name="Inagaki F."/>
            <person name="Takami H."/>
        </authorList>
    </citation>
    <scope>NUCLEOTIDE SEQUENCE</scope>
    <source>
        <strain evidence="1">Expedition CK06-06</strain>
    </source>
</reference>
<gene>
    <name evidence="1" type="ORF">S12H4_02949</name>
</gene>
<dbReference type="AlphaFoldDB" id="X1QM37"/>
<dbReference type="EMBL" id="BARW01000778">
    <property type="protein sequence ID" value="GAI69313.1"/>
    <property type="molecule type" value="Genomic_DNA"/>
</dbReference>
<protein>
    <submittedName>
        <fullName evidence="1">Uncharacterized protein</fullName>
    </submittedName>
</protein>
<sequence length="105" mass="11271">MPSDFQGLVRARLVIVPAASGNLRRSVATDFGACNDLYNATSDAIAESTVVGLTTNVLECLDLDDAFTGIAAGDHVGVAFTRKASHAEDTIEDVVYVLEFWMQYV</sequence>
<proteinExistence type="predicted"/>
<evidence type="ECO:0000313" key="1">
    <source>
        <dbReference type="EMBL" id="GAI69313.1"/>
    </source>
</evidence>
<accession>X1QM37</accession>
<comment type="caution">
    <text evidence="1">The sequence shown here is derived from an EMBL/GenBank/DDBJ whole genome shotgun (WGS) entry which is preliminary data.</text>
</comment>